<sequence>MTNEEYLQEIEQYIIQLKQYKEESKTLAAGMIGENFTQDEMFFVSALNRRVQFIDGIVELLNTRNLTCAGVLVRTQLDNLMRVFAAFISKDRTSFIDKYLSGKPIRNMKDTNNQKMTDAYLKKRISEYYPSIETVYNKSSGYVHLSEVAFHESFWTKEDGIVEFSVGLPPREELNPILIECAEVFCYFTEVEYCFFQKVSESKKELDHHIKNN</sequence>
<organism evidence="1 2">
    <name type="scientific">Streptococcus oriscaviae</name>
    <dbReference type="NCBI Taxonomy" id="2781599"/>
    <lineage>
        <taxon>Bacteria</taxon>
        <taxon>Bacillati</taxon>
        <taxon>Bacillota</taxon>
        <taxon>Bacilli</taxon>
        <taxon>Lactobacillales</taxon>
        <taxon>Streptococcaceae</taxon>
        <taxon>Streptococcus</taxon>
    </lineage>
</organism>
<reference evidence="1 2" key="1">
    <citation type="submission" date="2021-04" db="EMBL/GenBank/DDBJ databases">
        <title>Complete genome sequence of a novel Streptococcus species.</title>
        <authorList>
            <person name="Teng J.L.L."/>
        </authorList>
    </citation>
    <scope>NUCLEOTIDE SEQUENCE [LARGE SCALE GENOMIC DNA]</scope>
    <source>
        <strain evidence="1 2">HKU75</strain>
    </source>
</reference>
<protein>
    <submittedName>
        <fullName evidence="1">Uncharacterized protein</fullName>
    </submittedName>
</protein>
<proteinExistence type="predicted"/>
<evidence type="ECO:0000313" key="1">
    <source>
        <dbReference type="EMBL" id="QUE54431.1"/>
    </source>
</evidence>
<evidence type="ECO:0000313" key="2">
    <source>
        <dbReference type="Proteomes" id="UP000677616"/>
    </source>
</evidence>
<name>A0ABX7YKS6_9STRE</name>
<keyword evidence="2" id="KW-1185">Reference proteome</keyword>
<dbReference type="RefSeq" id="WP_212571059.1">
    <property type="nucleotide sequence ID" value="NZ_CP073084.1"/>
</dbReference>
<gene>
    <name evidence="1" type="ORF">INT76_00585</name>
</gene>
<dbReference type="Proteomes" id="UP000677616">
    <property type="component" value="Chromosome"/>
</dbReference>
<accession>A0ABX7YKS6</accession>
<dbReference type="EMBL" id="CP073084">
    <property type="protein sequence ID" value="QUE54431.1"/>
    <property type="molecule type" value="Genomic_DNA"/>
</dbReference>